<feature type="compositionally biased region" description="Low complexity" evidence="1">
    <location>
        <begin position="74"/>
        <end position="88"/>
    </location>
</feature>
<feature type="compositionally biased region" description="Gly residues" evidence="1">
    <location>
        <begin position="149"/>
        <end position="176"/>
    </location>
</feature>
<evidence type="ECO:0000313" key="3">
    <source>
        <dbReference type="EMBL" id="SFB90482.1"/>
    </source>
</evidence>
<accession>A0A1I1EUY6</accession>
<evidence type="ECO:0000256" key="1">
    <source>
        <dbReference type="SAM" id="MobiDB-lite"/>
    </source>
</evidence>
<feature type="compositionally biased region" description="Low complexity" evidence="1">
    <location>
        <begin position="183"/>
        <end position="199"/>
    </location>
</feature>
<dbReference type="STRING" id="910347.SAMN05421773_101461"/>
<dbReference type="AlphaFoldDB" id="A0A1I1EUY6"/>
<feature type="compositionally biased region" description="Low complexity" evidence="1">
    <location>
        <begin position="8"/>
        <end position="34"/>
    </location>
</feature>
<dbReference type="EMBL" id="FOLM01000001">
    <property type="protein sequence ID" value="SFB90482.1"/>
    <property type="molecule type" value="Genomic_DNA"/>
</dbReference>
<name>A0A1I1EUY6_9ACTN</name>
<proteinExistence type="predicted"/>
<evidence type="ECO:0000313" key="4">
    <source>
        <dbReference type="Proteomes" id="UP000199207"/>
    </source>
</evidence>
<feature type="compositionally biased region" description="Low complexity" evidence="1">
    <location>
        <begin position="139"/>
        <end position="148"/>
    </location>
</feature>
<keyword evidence="2" id="KW-1133">Transmembrane helix</keyword>
<evidence type="ECO:0000256" key="2">
    <source>
        <dbReference type="SAM" id="Phobius"/>
    </source>
</evidence>
<feature type="compositionally biased region" description="Pro residues" evidence="1">
    <location>
        <begin position="295"/>
        <end position="307"/>
    </location>
</feature>
<evidence type="ECO:0008006" key="5">
    <source>
        <dbReference type="Google" id="ProtNLM"/>
    </source>
</evidence>
<feature type="transmembrane region" description="Helical" evidence="2">
    <location>
        <begin position="357"/>
        <end position="379"/>
    </location>
</feature>
<feature type="compositionally biased region" description="Basic and acidic residues" evidence="1">
    <location>
        <begin position="321"/>
        <end position="335"/>
    </location>
</feature>
<sequence length="670" mass="67302">MSRETDSPFPGRGPEPYGEPGAPGAAGGPDAAEGPDQKKTETTLTTRVKISIPGSRPIPPVVVREPVRGEARSAEPAGDAAPAPESGAGPAGPPGLPAPHPSGAEPAADGRNGSENGRKASSWFEPRKPVGGGSGGTPPMGVPAQATGAGPGTPGGGTPPYGTPGHPGGESYGGGPGGPPGALPTRPTGRTAGPQSGGMPLPPPPGPSPAADLPRPAAAGPGEPPGATTMELGAPLRDDTGPAAGVPPQGHPPEEPYPMGPGPGAGPFPGGPRQQPETGALPQLPSPFGPVGGPAVPPPGPTPPPAVPHDRTPPQAGHHGGGHDGHDDYDGHGGYEEYAEPAAEPEPPRRKGRGKSLLTVALAVLIGAGVLAYGAGLLLSQHDVPEGTTVLGHDIGGGTTQEAVNKLEAALGEAADAPLILVIDGQEVELRPSVAGLAVDTESTVRIAGAADYNPVTVIGSLLDSSRVVEPVFAVDEEKLTAALEDIAAQYGGAEPENGHITFDSEGAHAHYGSPGVTVDAVSAAPAVRQAFRERIETGSTAPVELATTEVQPEITDEEVDAAMAEFAEPAMSGLVRVTTESGFPFIDFSPENSIHQFIGMEAVDGRLVDVYDTETLAGLYGGTFSQVLITRGDGSQTPPTPEEIAGLLRQALRETDPEQRVAVIRTNPE</sequence>
<keyword evidence="2" id="KW-0812">Transmembrane</keyword>
<feature type="region of interest" description="Disordered" evidence="1">
    <location>
        <begin position="1"/>
        <end position="353"/>
    </location>
</feature>
<feature type="compositionally biased region" description="Pro residues" evidence="1">
    <location>
        <begin position="249"/>
        <end position="270"/>
    </location>
</feature>
<keyword evidence="2" id="KW-0472">Membrane</keyword>
<keyword evidence="4" id="KW-1185">Reference proteome</keyword>
<dbReference type="Proteomes" id="UP000199207">
    <property type="component" value="Unassembled WGS sequence"/>
</dbReference>
<dbReference type="RefSeq" id="WP_175541215.1">
    <property type="nucleotide sequence ID" value="NZ_FOLM01000001.1"/>
</dbReference>
<reference evidence="3 4" key="1">
    <citation type="submission" date="2016-10" db="EMBL/GenBank/DDBJ databases">
        <authorList>
            <person name="de Groot N.N."/>
        </authorList>
    </citation>
    <scope>NUCLEOTIDE SEQUENCE [LARGE SCALE GENOMIC DNA]</scope>
    <source>
        <strain evidence="3 4">CGMCC 4.5739</strain>
    </source>
</reference>
<organism evidence="3 4">
    <name type="scientific">Streptomyces aidingensis</name>
    <dbReference type="NCBI Taxonomy" id="910347"/>
    <lineage>
        <taxon>Bacteria</taxon>
        <taxon>Bacillati</taxon>
        <taxon>Actinomycetota</taxon>
        <taxon>Actinomycetes</taxon>
        <taxon>Kitasatosporales</taxon>
        <taxon>Streptomycetaceae</taxon>
        <taxon>Streptomyces</taxon>
    </lineage>
</organism>
<feature type="compositionally biased region" description="Pro residues" evidence="1">
    <location>
        <begin position="91"/>
        <end position="100"/>
    </location>
</feature>
<gene>
    <name evidence="3" type="ORF">SAMN05421773_101461</name>
</gene>
<protein>
    <recommendedName>
        <fullName evidence="5">Peptidoglycan binding domain-containing protein</fullName>
    </recommendedName>
</protein>
<feature type="compositionally biased region" description="Low complexity" evidence="1">
    <location>
        <begin position="209"/>
        <end position="227"/>
    </location>
</feature>